<feature type="transmembrane region" description="Helical" evidence="1">
    <location>
        <begin position="149"/>
        <end position="171"/>
    </location>
</feature>
<dbReference type="AlphaFoldDB" id="A0A8J2L7M4"/>
<proteinExistence type="predicted"/>
<dbReference type="EMBL" id="CAJVCH010542484">
    <property type="protein sequence ID" value="CAG7827167.1"/>
    <property type="molecule type" value="Genomic_DNA"/>
</dbReference>
<keyword evidence="1" id="KW-0472">Membrane</keyword>
<evidence type="ECO:0000313" key="2">
    <source>
        <dbReference type="EMBL" id="CAG7827167.1"/>
    </source>
</evidence>
<name>A0A8J2L7M4_9HEXA</name>
<feature type="transmembrane region" description="Helical" evidence="1">
    <location>
        <begin position="84"/>
        <end position="109"/>
    </location>
</feature>
<feature type="transmembrane region" description="Helical" evidence="1">
    <location>
        <begin position="42"/>
        <end position="64"/>
    </location>
</feature>
<accession>A0A8J2L7M4</accession>
<feature type="transmembrane region" description="Helical" evidence="1">
    <location>
        <begin position="121"/>
        <end position="143"/>
    </location>
</feature>
<evidence type="ECO:0000256" key="1">
    <source>
        <dbReference type="SAM" id="Phobius"/>
    </source>
</evidence>
<keyword evidence="1" id="KW-1133">Transmembrane helix</keyword>
<keyword evidence="1" id="KW-0812">Transmembrane</keyword>
<evidence type="ECO:0000313" key="3">
    <source>
        <dbReference type="Proteomes" id="UP000708208"/>
    </source>
</evidence>
<organism evidence="2 3">
    <name type="scientific">Allacma fusca</name>
    <dbReference type="NCBI Taxonomy" id="39272"/>
    <lineage>
        <taxon>Eukaryota</taxon>
        <taxon>Metazoa</taxon>
        <taxon>Ecdysozoa</taxon>
        <taxon>Arthropoda</taxon>
        <taxon>Hexapoda</taxon>
        <taxon>Collembola</taxon>
        <taxon>Symphypleona</taxon>
        <taxon>Sminthuridae</taxon>
        <taxon>Allacma</taxon>
    </lineage>
</organism>
<protein>
    <submittedName>
        <fullName evidence="2">Uncharacterized protein</fullName>
    </submittedName>
</protein>
<comment type="caution">
    <text evidence="2">The sequence shown here is derived from an EMBL/GenBank/DDBJ whole genome shotgun (WGS) entry which is preliminary data.</text>
</comment>
<gene>
    <name evidence="2" type="ORF">AFUS01_LOCUS37167</name>
</gene>
<dbReference type="Proteomes" id="UP000708208">
    <property type="component" value="Unassembled WGS sequence"/>
</dbReference>
<sequence>MGQPSLGTLAKEAKLEALERKHSEMYCCRASRWTKTIGGFQCLLHGLGSAGILYAIGGMIWSCMHKTSQKPEELLESQNFQAKLPMLFVILFVLLFTVSGGFLMGTVLLQGAYKKDTSLLCWWRAYAWFSLGIYTLMTVAISFPPSVTSWVTVGVLVGTVVIQVFCIWIVGIRRQEILTHKERKLVAFSELMS</sequence>
<keyword evidence="3" id="KW-1185">Reference proteome</keyword>
<reference evidence="2" key="1">
    <citation type="submission" date="2021-06" db="EMBL/GenBank/DDBJ databases">
        <authorList>
            <person name="Hodson N. C."/>
            <person name="Mongue J. A."/>
            <person name="Jaron S. K."/>
        </authorList>
    </citation>
    <scope>NUCLEOTIDE SEQUENCE</scope>
</reference>